<keyword evidence="9" id="KW-0862">Zinc</keyword>
<dbReference type="InterPro" id="IPR052348">
    <property type="entry name" value="Metallopeptidase_M50B"/>
</dbReference>
<keyword evidence="7" id="KW-0479">Metal-binding</keyword>
<feature type="transmembrane region" description="Helical" evidence="14">
    <location>
        <begin position="121"/>
        <end position="142"/>
    </location>
</feature>
<evidence type="ECO:0000256" key="3">
    <source>
        <dbReference type="ARBA" id="ARBA00007931"/>
    </source>
</evidence>
<evidence type="ECO:0000256" key="6">
    <source>
        <dbReference type="ARBA" id="ARBA00022692"/>
    </source>
</evidence>
<feature type="repeat" description="TPR" evidence="13">
    <location>
        <begin position="373"/>
        <end position="406"/>
    </location>
</feature>
<dbReference type="PROSITE" id="PS50293">
    <property type="entry name" value="TPR_REGION"/>
    <property type="match status" value="1"/>
</dbReference>
<feature type="repeat" description="TPR" evidence="13">
    <location>
        <begin position="271"/>
        <end position="304"/>
    </location>
</feature>
<dbReference type="AlphaFoldDB" id="K9W8A9"/>
<dbReference type="NCBIfam" id="NF047558">
    <property type="entry name" value="TPR_END_plus"/>
    <property type="match status" value="1"/>
</dbReference>
<evidence type="ECO:0000256" key="12">
    <source>
        <dbReference type="ARBA" id="ARBA00023136"/>
    </source>
</evidence>
<proteinExistence type="inferred from homology"/>
<feature type="transmembrane region" description="Helical" evidence="14">
    <location>
        <begin position="211"/>
        <end position="233"/>
    </location>
</feature>
<evidence type="ECO:0000256" key="7">
    <source>
        <dbReference type="ARBA" id="ARBA00022723"/>
    </source>
</evidence>
<feature type="repeat" description="TPR" evidence="13">
    <location>
        <begin position="305"/>
        <end position="338"/>
    </location>
</feature>
<dbReference type="PROSITE" id="PS50005">
    <property type="entry name" value="TPR"/>
    <property type="match status" value="5"/>
</dbReference>
<dbReference type="InterPro" id="IPR019734">
    <property type="entry name" value="TPR_rpt"/>
</dbReference>
<dbReference type="InterPro" id="IPR011990">
    <property type="entry name" value="TPR-like_helical_dom_sf"/>
</dbReference>
<dbReference type="GO" id="GO:0006508">
    <property type="term" value="P:proteolysis"/>
    <property type="evidence" value="ECO:0007669"/>
    <property type="project" value="UniProtKB-KW"/>
</dbReference>
<dbReference type="eggNOG" id="COG1994">
    <property type="taxonomic scope" value="Bacteria"/>
</dbReference>
<organism evidence="15 16">
    <name type="scientific">Allocoleopsis franciscana PCC 7113</name>
    <dbReference type="NCBI Taxonomy" id="1173027"/>
    <lineage>
        <taxon>Bacteria</taxon>
        <taxon>Bacillati</taxon>
        <taxon>Cyanobacteriota</taxon>
        <taxon>Cyanophyceae</taxon>
        <taxon>Coleofasciculales</taxon>
        <taxon>Coleofasciculaceae</taxon>
        <taxon>Allocoleopsis</taxon>
        <taxon>Allocoleopsis franciscana</taxon>
    </lineage>
</organism>
<keyword evidence="8" id="KW-0378">Hydrolase</keyword>
<dbReference type="SUPFAM" id="SSF48439">
    <property type="entry name" value="Protein prenylyltransferase"/>
    <property type="match status" value="1"/>
</dbReference>
<dbReference type="PANTHER" id="PTHR35864">
    <property type="entry name" value="ZINC METALLOPROTEASE MJ0611-RELATED"/>
    <property type="match status" value="1"/>
</dbReference>
<feature type="repeat" description="TPR" evidence="13">
    <location>
        <begin position="339"/>
        <end position="372"/>
    </location>
</feature>
<keyword evidence="5 15" id="KW-0645">Protease</keyword>
<dbReference type="PATRIC" id="fig|1173027.3.peg.760"/>
<dbReference type="GO" id="GO:0008237">
    <property type="term" value="F:metallopeptidase activity"/>
    <property type="evidence" value="ECO:0007669"/>
    <property type="project" value="UniProtKB-KW"/>
</dbReference>
<comment type="cofactor">
    <cofactor evidence="1">
        <name>Zn(2+)</name>
        <dbReference type="ChEBI" id="CHEBI:29105"/>
    </cofactor>
</comment>
<evidence type="ECO:0000256" key="5">
    <source>
        <dbReference type="ARBA" id="ARBA00022670"/>
    </source>
</evidence>
<keyword evidence="13" id="KW-0802">TPR repeat</keyword>
<protein>
    <submittedName>
        <fullName evidence="15">Zn-dependent protease</fullName>
    </submittedName>
</protein>
<accession>K9W8A9</accession>
<reference evidence="15 16" key="1">
    <citation type="submission" date="2012-06" db="EMBL/GenBank/DDBJ databases">
        <title>Finished chromosome of genome of Microcoleus sp. PCC 7113.</title>
        <authorList>
            <consortium name="US DOE Joint Genome Institute"/>
            <person name="Gugger M."/>
            <person name="Coursin T."/>
            <person name="Rippka R."/>
            <person name="Tandeau De Marsac N."/>
            <person name="Huntemann M."/>
            <person name="Wei C.-L."/>
            <person name="Han J."/>
            <person name="Detter J.C."/>
            <person name="Han C."/>
            <person name="Tapia R."/>
            <person name="Chen A."/>
            <person name="Kyrpides N."/>
            <person name="Mavromatis K."/>
            <person name="Markowitz V."/>
            <person name="Szeto E."/>
            <person name="Ivanova N."/>
            <person name="Pagani I."/>
            <person name="Pati A."/>
            <person name="Goodwin L."/>
            <person name="Nordberg H.P."/>
            <person name="Cantor M.N."/>
            <person name="Hua S.X."/>
            <person name="Woyke T."/>
            <person name="Kerfeld C.A."/>
        </authorList>
    </citation>
    <scope>NUCLEOTIDE SEQUENCE [LARGE SCALE GENOMIC DNA]</scope>
    <source>
        <strain evidence="15 16">PCC 7113</strain>
    </source>
</reference>
<keyword evidence="6 14" id="KW-0812">Transmembrane</keyword>
<dbReference type="Pfam" id="PF00515">
    <property type="entry name" value="TPR_1"/>
    <property type="match status" value="1"/>
</dbReference>
<dbReference type="InterPro" id="IPR044537">
    <property type="entry name" value="Rip2-like"/>
</dbReference>
<dbReference type="STRING" id="1173027.Mic7113_0692"/>
<dbReference type="Proteomes" id="UP000010471">
    <property type="component" value="Chromosome"/>
</dbReference>
<dbReference type="Pfam" id="PF13432">
    <property type="entry name" value="TPR_16"/>
    <property type="match status" value="1"/>
</dbReference>
<dbReference type="Pfam" id="PF14559">
    <property type="entry name" value="TPR_19"/>
    <property type="match status" value="1"/>
</dbReference>
<evidence type="ECO:0000256" key="4">
    <source>
        <dbReference type="ARBA" id="ARBA00022475"/>
    </source>
</evidence>
<comment type="similarity">
    <text evidence="3">Belongs to the peptidase M50B family.</text>
</comment>
<dbReference type="RefSeq" id="WP_015180768.1">
    <property type="nucleotide sequence ID" value="NC_019738.1"/>
</dbReference>
<feature type="repeat" description="TPR" evidence="13">
    <location>
        <begin position="237"/>
        <end position="270"/>
    </location>
</feature>
<evidence type="ECO:0000313" key="16">
    <source>
        <dbReference type="Proteomes" id="UP000010471"/>
    </source>
</evidence>
<feature type="transmembrane region" description="Helical" evidence="14">
    <location>
        <begin position="51"/>
        <end position="76"/>
    </location>
</feature>
<dbReference type="eggNOG" id="COG0457">
    <property type="taxonomic scope" value="Bacteria"/>
</dbReference>
<dbReference type="KEGG" id="mic:Mic7113_0692"/>
<evidence type="ECO:0000256" key="8">
    <source>
        <dbReference type="ARBA" id="ARBA00022801"/>
    </source>
</evidence>
<name>K9W8A9_9CYAN</name>
<feature type="transmembrane region" description="Helical" evidence="14">
    <location>
        <begin position="88"/>
        <end position="109"/>
    </location>
</feature>
<dbReference type="OrthoDB" id="439924at2"/>
<dbReference type="SMART" id="SM00028">
    <property type="entry name" value="TPR"/>
    <property type="match status" value="5"/>
</dbReference>
<feature type="transmembrane region" description="Helical" evidence="14">
    <location>
        <begin position="171"/>
        <end position="191"/>
    </location>
</feature>
<dbReference type="GO" id="GO:0005886">
    <property type="term" value="C:plasma membrane"/>
    <property type="evidence" value="ECO:0007669"/>
    <property type="project" value="UniProtKB-SubCell"/>
</dbReference>
<dbReference type="CDD" id="cd06158">
    <property type="entry name" value="S2P-M50_like_1"/>
    <property type="match status" value="1"/>
</dbReference>
<dbReference type="HOGENOM" id="CLU_575822_0_0_3"/>
<dbReference type="Gene3D" id="1.25.40.10">
    <property type="entry name" value="Tetratricopeptide repeat domain"/>
    <property type="match status" value="2"/>
</dbReference>
<keyword evidence="4" id="KW-1003">Cell membrane</keyword>
<evidence type="ECO:0000256" key="9">
    <source>
        <dbReference type="ARBA" id="ARBA00022833"/>
    </source>
</evidence>
<dbReference type="GO" id="GO:0046872">
    <property type="term" value="F:metal ion binding"/>
    <property type="evidence" value="ECO:0007669"/>
    <property type="project" value="UniProtKB-KW"/>
</dbReference>
<dbReference type="PANTHER" id="PTHR35864:SF1">
    <property type="entry name" value="ZINC METALLOPROTEASE YWHC-RELATED"/>
    <property type="match status" value="1"/>
</dbReference>
<keyword evidence="10 14" id="KW-1133">Transmembrane helix</keyword>
<evidence type="ECO:0000313" key="15">
    <source>
        <dbReference type="EMBL" id="AFZ16605.1"/>
    </source>
</evidence>
<evidence type="ECO:0000256" key="11">
    <source>
        <dbReference type="ARBA" id="ARBA00023049"/>
    </source>
</evidence>
<evidence type="ECO:0000256" key="2">
    <source>
        <dbReference type="ARBA" id="ARBA00004651"/>
    </source>
</evidence>
<dbReference type="EMBL" id="CP003630">
    <property type="protein sequence ID" value="AFZ16605.1"/>
    <property type="molecule type" value="Genomic_DNA"/>
</dbReference>
<evidence type="ECO:0000256" key="1">
    <source>
        <dbReference type="ARBA" id="ARBA00001947"/>
    </source>
</evidence>
<evidence type="ECO:0000256" key="13">
    <source>
        <dbReference type="PROSITE-ProRule" id="PRU00339"/>
    </source>
</evidence>
<gene>
    <name evidence="15" type="ORF">Mic7113_0692</name>
</gene>
<keyword evidence="12 14" id="KW-0472">Membrane</keyword>
<evidence type="ECO:0000256" key="14">
    <source>
        <dbReference type="SAM" id="Phobius"/>
    </source>
</evidence>
<sequence>MWLIAVFICLGWILSVCIHEFGHAVVAYLGGDKSVKDKGYLTLNPLKYTHPVYSLLLPILFLLMGGIALPGGAVYINHRRLRSRWWKSAVSAAGPFASIVVTILLTIPFGLGWATPSVEHWIWPSLAFLVLLEIASVLLNLLPIPPLDGYGIIEPWLPRKTQIKLNKFSKYGIWILFALLWYVQPLNQLFWNWTYTISDFLGISPQMAGHGYYLFRQQSNILILGLVGCLWLFRRKEVGWYNRGEKLRKSQRYEEAIASYEAAIKIQPKYSEAWYAKASLLYQLQRYEEALVAYEKIIQIQPEEAHAWFVRGWILGELQQYDQAIASYDKAIEIEENLDEVWFYRAKTLEKWKRYEDAIASYDKAIQIKPNYPDAWYNKACCYALLGNVSTAIETLKHAINFNPEQLREKAKTDSSFDAIRENQLFKNLWHHN</sequence>
<keyword evidence="11" id="KW-0482">Metalloprotease</keyword>
<comment type="subcellular location">
    <subcellularLocation>
        <location evidence="2">Cell membrane</location>
        <topology evidence="2">Multi-pass membrane protein</topology>
    </subcellularLocation>
</comment>
<evidence type="ECO:0000256" key="10">
    <source>
        <dbReference type="ARBA" id="ARBA00022989"/>
    </source>
</evidence>
<keyword evidence="16" id="KW-1185">Reference proteome</keyword>